<organism evidence="1 2">
    <name type="scientific">Pleurotus cornucopiae</name>
    <name type="common">Cornucopia mushroom</name>
    <dbReference type="NCBI Taxonomy" id="5321"/>
    <lineage>
        <taxon>Eukaryota</taxon>
        <taxon>Fungi</taxon>
        <taxon>Dikarya</taxon>
        <taxon>Basidiomycota</taxon>
        <taxon>Agaricomycotina</taxon>
        <taxon>Agaricomycetes</taxon>
        <taxon>Agaricomycetidae</taxon>
        <taxon>Agaricales</taxon>
        <taxon>Pleurotineae</taxon>
        <taxon>Pleurotaceae</taxon>
        <taxon>Pleurotus</taxon>
    </lineage>
</organism>
<evidence type="ECO:0000313" key="2">
    <source>
        <dbReference type="Proteomes" id="UP000824881"/>
    </source>
</evidence>
<dbReference type="EMBL" id="WQMT02000009">
    <property type="protein sequence ID" value="KAG9218488.1"/>
    <property type="molecule type" value="Genomic_DNA"/>
</dbReference>
<accession>A0ACB7ILU6</accession>
<keyword evidence="2" id="KW-1185">Reference proteome</keyword>
<dbReference type="Proteomes" id="UP000824881">
    <property type="component" value="Unassembled WGS sequence"/>
</dbReference>
<comment type="caution">
    <text evidence="1">The sequence shown here is derived from an EMBL/GenBank/DDBJ whole genome shotgun (WGS) entry which is preliminary data.</text>
</comment>
<name>A0ACB7ILU6_PLECO</name>
<reference evidence="1 2" key="1">
    <citation type="journal article" date="2021" name="Appl. Environ. Microbiol.">
        <title>Genetic linkage and physical mapping for an oyster mushroom Pleurotus cornucopiae and QTL analysis for the trait cap color.</title>
        <authorList>
            <person name="Zhang Y."/>
            <person name="Gao W."/>
            <person name="Sonnenberg A."/>
            <person name="Chen Q."/>
            <person name="Zhang J."/>
            <person name="Huang C."/>
        </authorList>
    </citation>
    <scope>NUCLEOTIDE SEQUENCE [LARGE SCALE GENOMIC DNA]</scope>
    <source>
        <strain evidence="1">CCMSSC00406</strain>
    </source>
</reference>
<proteinExistence type="predicted"/>
<protein>
    <submittedName>
        <fullName evidence="1">Uncharacterized protein</fullName>
    </submittedName>
</protein>
<sequence>MSTSWIDSSRILALPVDLAWRLISAVLKIPRWIPLRLSHTGLLRSVQALFWQRPKSLEDMPFDVIFGLSYHLSVQDICSLRATSRQLRHLVQSKSLWLLVLRDILEIRPIPRLRFALDDMSLEELMKATIRLNALDKKIRGLDPDVKLTQVGGFDADLAAILVPGGRHFVTIAEPKLDFFIHDFRAKDLSAGRPFLPHFKHRVMSWRMVPVGATIVNLAVVTLDMERYVVDHNRYRLPRSYVHVFRCDVVTNSWEQIDYFYIDARFEEFYFDSQFIAMMWRNIGSDHSQANIRAYVRRESTPILNLVDIGHECSTGSIVIIDQCHFVVASNNVARLFRLPTFYPIVGTSAAKTAIDHRTVWRSHHRPFMTSVQAPFVADLLPCRVESPSLSPPAKWVFWSGDYWYIATRVGNAFEYDVECRRLLPGRGRDTMCCHSVGKFSAMATTLNEELFTFPLPINHNPSSRGFTRLDAPLEFDDEIRLKEVAFPQYQQQEMWSVLSHDEESGHILFLVQASDDSWRMITAILA</sequence>
<evidence type="ECO:0000313" key="1">
    <source>
        <dbReference type="EMBL" id="KAG9218488.1"/>
    </source>
</evidence>
<gene>
    <name evidence="1" type="ORF">CCMSSC00406_0008841</name>
</gene>